<dbReference type="Gene3D" id="2.30.30.490">
    <property type="match status" value="1"/>
</dbReference>
<dbReference type="SUPFAM" id="SSF82199">
    <property type="entry name" value="SET domain"/>
    <property type="match status" value="1"/>
</dbReference>
<keyword evidence="7" id="KW-0156">Chromatin regulator</keyword>
<feature type="region of interest" description="Disordered" evidence="11">
    <location>
        <begin position="1873"/>
        <end position="1910"/>
    </location>
</feature>
<sequence>MDQRTQGGPSTPPPLPANAPPAESEKEGVGGKKDDEEEKKKREKPRDGAQSETCGAESGTSDQQQQPTQFSVKETSYSEGNVKLKIGLQAKRMKKPPKILENYVCRPAFRATVRHSGGRGGGRVNRGAGANDGSSHTSSPSRGKEGEKSPSDPKTDGILTPQYNFPEGQKEQERGISAWGTPTVTEKLAQLIATCPPSKCPKPKARKVSPAPAHSSSPPLISNLQRPERAMANRNTYSRAVHLAPPPPVSRPPGRPYGSKNKDSILEKFSGTSRIDESDGFSKGATSSNSSTTTTTTSTALSQNNSRLTTSSTSNSTDNSTTNGMKSQSHLGHCPSHSSFTASLSSPPSSSSSSSSLERIGSTGCHMGLPGSLASRPRASPSQIEEFTEKDKERDRDKDTDSPRDLSKGSTLAMPGKQDAKERCSLSAPRSELGKSSSPVKRSPNQESRVSGVPSPAESTKCTISPSYPSGASRSPPPLCDDTGALSPASPTEQDSKPLKKRRGRRPRWTKAVSRTHKTLHEAASNHQKPMPSGLSSSSPTRQPVERTPTGNCMSPVDSEFFDSSPKKRGRPKSKMPRLDAPARGRTPNKLVPSKVYSSLLKSKEEQDPPVLHPEVDFNPPKPMQRKRGRPKRSPPNLPQETQPPTLAPESGDTSVGEKPFRNKGNGQLIMKTIIGKINKMKTVKRKRLLSQILLGPKPGTEQESSRSSGAPGAGAATKPQSLSSLAATFGGKLGPQINVSKKGTIYMGKRRGRKPKTSANPSPGAPTPPPEPFLSPNTSSPHHHHQSQTLQNQQHQLPPSEVFPSPSLSQSSGGQSPISDASFVEPGSVHFSSHPHCSHSHQGHHSFSFPPPTFSAPSARTVASSSSSTANPSQKKSSCRGYHHHYRQHYHYRKFSPPRPLLPTSPAPLSELKEATPSPVSESHSEETVPSDSGIGTDNNSTSDRGEKAGSASGLAGLGVSQGMASGLLMPGVIGPAMGAGMGLSSRGRRRHSSSVHLERPSPTPSPLGARASPDTRRPHPAAPSPALVGHKEKHKHKCKRRGHGCPSYDKLKRQKRKRKKKYLQLRSRRQDPDFLADLDEICVQLSEIRIGHRGTNPPPHHYLHRDLLPTIFRINFSGYYSPHPAYPCDSLHYVRKPDLKKKRGRPPKLRESISEVPFVPGLGFPLSSGGFYHPSYGVPYSSAPLGLGYYRGYTPASALYPHPHHQASHSGPSHHKKHKLLRQEYLGGGRSSVLYPAMSSELSFGWHHKHKHRHKHHGSADSKRYKRKEASMSCLGPSRLSLGHVQNTVECSESDEEDAASPIEEAETSHHTNLFTSALSRTSLKGSRSKKGGTSESPSLSRLDRTVRRDRSTSAERREMVGQSIVPEVSEGPHHRHHHHHHPPLSLSHSASCLSHCTLDQPGSVTALRPSSRQASPSTCSSQPACCRDSPPSHHSHRPPPKNNLHHVNKILRAKKLQRQARTGNNMVKKRGPGRPRKHPLPSPPPSPPPQTSEQENHPLPERHRGSVLWEGDTVVDVIESVIQSQRRKGRKRKRWERETEGERTGPTSVEQAPNPSVTSQREKRVARPPKKKFQKAGLYSDVYKTDDPRSQLLQLKKEKLEYTPGEHEYGLFPAPIHVGKYLRQKRIDFQLPYDILWLWKHDQLYKRPDVPLYKKIRSNVYVDVKPLSGYEATTCNCRLPEEHSEKGCQDDCLNRMIFAECSPSTCPCDDQCDNQRIQRHEWVQCLERFRAEGKGWGIRTKQPLHSGQFIIEYLGEVVSEQEFRSRMMEQYFSHSGHYCLNLDSGMVIDSYRMGNEARFVNHSCEPNCEMQKWSVNGVYRIGLFALKDVDSGTELTYDYNFHSFNTEEQQACKCGSEGCRGIIGGKSQRINGLPGKGGGSGGGARRLGRLKEKRKSKHSLKKREEESSDSSKFYQHLLMKPMSNRERNFVLKHRVFLLRNWEKMREKQELLKREGERERENSGLSLYTRWGGVIRDDGNIKSDVFLTQFSALQTSRSVRTRRLAAAEENTEVTRTARLAHIFKEICDMITSYKDSSGQTLAAPLLNLPSRKRNVQYYEKVTDPLDLSTIEKQILTGHYKTVEAFDSDMLKVFRNAEKYYGRKSAVGRDVCRLRKAYYGARHEAAVQIDEIVGETASEADSSDSLERDHAHHHHDGGGSHDKDDDVIRCICGMYKDEGLMIQCEKCMVCLHCNILGVYLCLRVAVAGDCVYLMRDSRRTTEGQPVRQSYRLLSHINRDKLDIFRIEKLWKNEKGERFAFGHHCFRPHETHHSPSRRFYHNELFRVPLYEIIPLEAVVGTCCVLDLYTYCKGRPKGVKEQDVYICDYRLDKSAHLFYKIHRNRYPVCTKPYAFNHFPKRLTPKRDFSVSSCIS</sequence>
<dbReference type="GO" id="GO:0003677">
    <property type="term" value="F:DNA binding"/>
    <property type="evidence" value="ECO:0007669"/>
    <property type="project" value="InterPro"/>
</dbReference>
<evidence type="ECO:0000256" key="5">
    <source>
        <dbReference type="ARBA" id="ARBA00022679"/>
    </source>
</evidence>
<dbReference type="CDD" id="cd05525">
    <property type="entry name" value="Bromo_ASH1"/>
    <property type="match status" value="1"/>
</dbReference>
<evidence type="ECO:0000256" key="8">
    <source>
        <dbReference type="ARBA" id="ARBA00023117"/>
    </source>
</evidence>
<dbReference type="Gene3D" id="1.20.920.10">
    <property type="entry name" value="Bromodomain-like"/>
    <property type="match status" value="1"/>
</dbReference>
<keyword evidence="18" id="KW-1185">Reference proteome</keyword>
<evidence type="ECO:0000259" key="14">
    <source>
        <dbReference type="PROSITE" id="PS50868"/>
    </source>
</evidence>
<gene>
    <name evidence="17" type="primary">LOC107724081</name>
</gene>
<feature type="compositionally biased region" description="Basic residues" evidence="11">
    <location>
        <begin position="1889"/>
        <end position="1904"/>
    </location>
</feature>
<dbReference type="FunFam" id="2.30.30.490:FF:000056">
    <property type="entry name" value="Ash1 (absent, small, or homeotic)-like"/>
    <property type="match status" value="1"/>
</dbReference>
<evidence type="ECO:0000259" key="13">
    <source>
        <dbReference type="PROSITE" id="PS50280"/>
    </source>
</evidence>
<feature type="compositionally biased region" description="Basic residues" evidence="11">
    <location>
        <begin position="1528"/>
        <end position="1537"/>
    </location>
</feature>
<feature type="region of interest" description="Disordered" evidence="11">
    <location>
        <begin position="1407"/>
        <end position="1511"/>
    </location>
</feature>
<keyword evidence="3" id="KW-0158">Chromosome</keyword>
<dbReference type="CDD" id="cd19174">
    <property type="entry name" value="SET_ASH1L"/>
    <property type="match status" value="1"/>
</dbReference>
<feature type="compositionally biased region" description="Low complexity" evidence="11">
    <location>
        <begin position="209"/>
        <end position="219"/>
    </location>
</feature>
<feature type="compositionally biased region" description="Low complexity" evidence="11">
    <location>
        <begin position="805"/>
        <end position="820"/>
    </location>
</feature>
<dbReference type="InterPro" id="IPR001025">
    <property type="entry name" value="BAH_dom"/>
</dbReference>
<feature type="compositionally biased region" description="Basic residues" evidence="11">
    <location>
        <begin position="1436"/>
        <end position="1461"/>
    </location>
</feature>
<dbReference type="PROSITE" id="PS50280">
    <property type="entry name" value="SET"/>
    <property type="match status" value="1"/>
</dbReference>
<dbReference type="GO" id="GO:0005694">
    <property type="term" value="C:chromosome"/>
    <property type="evidence" value="ECO:0007669"/>
    <property type="project" value="UniProtKB-SubCell"/>
</dbReference>
<evidence type="ECO:0000259" key="12">
    <source>
        <dbReference type="PROSITE" id="PS50014"/>
    </source>
</evidence>
<dbReference type="CDD" id="cd04717">
    <property type="entry name" value="BAH_polybromo"/>
    <property type="match status" value="1"/>
</dbReference>
<feature type="compositionally biased region" description="Polar residues" evidence="11">
    <location>
        <begin position="457"/>
        <end position="473"/>
    </location>
</feature>
<evidence type="ECO:0000313" key="17">
    <source>
        <dbReference type="Ensembl" id="ENSSRHP00000035817.1"/>
    </source>
</evidence>
<feature type="compositionally biased region" description="Pro residues" evidence="11">
    <location>
        <begin position="764"/>
        <end position="774"/>
    </location>
</feature>
<evidence type="ECO:0000256" key="2">
    <source>
        <dbReference type="ARBA" id="ARBA00004286"/>
    </source>
</evidence>
<proteinExistence type="predicted"/>
<dbReference type="InterPro" id="IPR043320">
    <property type="entry name" value="Bromo_ASH1L"/>
</dbReference>
<feature type="compositionally biased region" description="Basic and acidic residues" evidence="11">
    <location>
        <begin position="23"/>
        <end position="49"/>
    </location>
</feature>
<feature type="compositionally biased region" description="Low complexity" evidence="11">
    <location>
        <begin position="788"/>
        <end position="797"/>
    </location>
</feature>
<feature type="compositionally biased region" description="Basic residues" evidence="11">
    <location>
        <begin position="1376"/>
        <end position="1385"/>
    </location>
</feature>
<dbReference type="SMART" id="SM00297">
    <property type="entry name" value="BROMO"/>
    <property type="match status" value="1"/>
</dbReference>
<dbReference type="PROSITE" id="PS51215">
    <property type="entry name" value="AWS"/>
    <property type="match status" value="1"/>
</dbReference>
<dbReference type="PANTHER" id="PTHR46147:SF1">
    <property type="entry name" value="HISTONE-LYSINE N-METHYLTRANSFERASE ASH1L"/>
    <property type="match status" value="1"/>
</dbReference>
<dbReference type="PANTHER" id="PTHR46147">
    <property type="entry name" value="HISTONE-LYSINE N-METHYLTRANSFERASE ASH1"/>
    <property type="match status" value="1"/>
</dbReference>
<feature type="region of interest" description="Disordered" evidence="11">
    <location>
        <begin position="1526"/>
        <end position="1576"/>
    </location>
</feature>
<evidence type="ECO:0000256" key="7">
    <source>
        <dbReference type="ARBA" id="ARBA00022853"/>
    </source>
</evidence>
<feature type="compositionally biased region" description="Pro residues" evidence="11">
    <location>
        <begin position="10"/>
        <end position="19"/>
    </location>
</feature>
<dbReference type="GO" id="GO:0005654">
    <property type="term" value="C:nucleoplasm"/>
    <property type="evidence" value="ECO:0007669"/>
    <property type="project" value="TreeGrafter"/>
</dbReference>
<dbReference type="Pfam" id="PF01426">
    <property type="entry name" value="BAH"/>
    <property type="match status" value="1"/>
</dbReference>
<dbReference type="InterPro" id="IPR017956">
    <property type="entry name" value="AT_hook_DNA-bd_motif"/>
</dbReference>
<feature type="compositionally biased region" description="Polar residues" evidence="11">
    <location>
        <begin position="919"/>
        <end position="944"/>
    </location>
</feature>
<evidence type="ECO:0000256" key="10">
    <source>
        <dbReference type="PROSITE-ProRule" id="PRU00035"/>
    </source>
</evidence>
<feature type="domain" description="Bromo" evidence="12">
    <location>
        <begin position="2039"/>
        <end position="2109"/>
    </location>
</feature>
<feature type="region of interest" description="Disordered" evidence="11">
    <location>
        <begin position="1250"/>
        <end position="1365"/>
    </location>
</feature>
<feature type="domain" description="SET" evidence="13">
    <location>
        <begin position="1727"/>
        <end position="1843"/>
    </location>
</feature>
<evidence type="ECO:0000313" key="18">
    <source>
        <dbReference type="Proteomes" id="UP000472270"/>
    </source>
</evidence>
<dbReference type="PROSITE" id="PS50014">
    <property type="entry name" value="BROMODOMAIN_2"/>
    <property type="match status" value="1"/>
</dbReference>
<feature type="compositionally biased region" description="Polar residues" evidence="11">
    <location>
        <begin position="1313"/>
        <end position="1342"/>
    </location>
</feature>
<feature type="region of interest" description="Disordered" evidence="11">
    <location>
        <begin position="2139"/>
        <end position="2163"/>
    </location>
</feature>
<reference evidence="17" key="1">
    <citation type="submission" date="2025-08" db="UniProtKB">
        <authorList>
            <consortium name="Ensembl"/>
        </authorList>
    </citation>
    <scope>IDENTIFICATION</scope>
</reference>
<evidence type="ECO:0000256" key="1">
    <source>
        <dbReference type="ARBA" id="ARBA00004123"/>
    </source>
</evidence>
<feature type="compositionally biased region" description="Basic and acidic residues" evidence="11">
    <location>
        <begin position="142"/>
        <end position="155"/>
    </location>
</feature>
<protein>
    <submittedName>
        <fullName evidence="17">Histone-lysine N-methyltransferase ASH1L-like</fullName>
    </submittedName>
</protein>
<feature type="region of interest" description="Disordered" evidence="11">
    <location>
        <begin position="195"/>
        <end position="670"/>
    </location>
</feature>
<feature type="compositionally biased region" description="Gly residues" evidence="11">
    <location>
        <begin position="1877"/>
        <end position="1888"/>
    </location>
</feature>
<feature type="compositionally biased region" description="Basic and acidic residues" evidence="11">
    <location>
        <begin position="387"/>
        <end position="407"/>
    </location>
</feature>
<evidence type="ECO:0000256" key="6">
    <source>
        <dbReference type="ARBA" id="ARBA00022691"/>
    </source>
</evidence>
<comment type="subcellular location">
    <subcellularLocation>
        <location evidence="2">Chromosome</location>
    </subcellularLocation>
    <subcellularLocation>
        <location evidence="1">Nucleus</location>
    </subcellularLocation>
</comment>
<feature type="compositionally biased region" description="Basic and acidic residues" evidence="11">
    <location>
        <begin position="1344"/>
        <end position="1362"/>
    </location>
</feature>
<dbReference type="InterPro" id="IPR036427">
    <property type="entry name" value="Bromodomain-like_sf"/>
</dbReference>
<keyword evidence="5" id="KW-0808">Transferase</keyword>
<accession>A0A673I5F9</accession>
<dbReference type="FunFam" id="1.20.920.10:FF:000025">
    <property type="entry name" value="Histone-lysine N-methyltransferase"/>
    <property type="match status" value="1"/>
</dbReference>
<feature type="compositionally biased region" description="Basic residues" evidence="11">
    <location>
        <begin position="567"/>
        <end position="576"/>
    </location>
</feature>
<feature type="region of interest" description="Disordered" evidence="11">
    <location>
        <begin position="981"/>
        <end position="1063"/>
    </location>
</feature>
<dbReference type="SUPFAM" id="SSF57903">
    <property type="entry name" value="FYVE/PHD zinc finger"/>
    <property type="match status" value="1"/>
</dbReference>
<evidence type="ECO:0000256" key="11">
    <source>
        <dbReference type="SAM" id="MobiDB-lite"/>
    </source>
</evidence>
<dbReference type="Gene3D" id="2.170.270.10">
    <property type="entry name" value="SET domain"/>
    <property type="match status" value="1"/>
</dbReference>
<dbReference type="SMART" id="SM00317">
    <property type="entry name" value="SET"/>
    <property type="match status" value="1"/>
</dbReference>
<keyword evidence="9" id="KW-0539">Nucleus</keyword>
<reference evidence="17" key="2">
    <citation type="submission" date="2025-09" db="UniProtKB">
        <authorList>
            <consortium name="Ensembl"/>
        </authorList>
    </citation>
    <scope>IDENTIFICATION</scope>
</reference>
<dbReference type="Pfam" id="PF17907">
    <property type="entry name" value="AWS"/>
    <property type="match status" value="1"/>
</dbReference>
<dbReference type="GO" id="GO:0003682">
    <property type="term" value="F:chromatin binding"/>
    <property type="evidence" value="ECO:0007669"/>
    <property type="project" value="InterPro"/>
</dbReference>
<dbReference type="InterPro" id="IPR013083">
    <property type="entry name" value="Znf_RING/FYVE/PHD"/>
</dbReference>
<feature type="compositionally biased region" description="Basic residues" evidence="11">
    <location>
        <begin position="1054"/>
        <end position="1063"/>
    </location>
</feature>
<feature type="compositionally biased region" description="Pro residues" evidence="11">
    <location>
        <begin position="898"/>
        <end position="907"/>
    </location>
</feature>
<feature type="region of interest" description="Disordered" evidence="11">
    <location>
        <begin position="894"/>
        <end position="955"/>
    </location>
</feature>
<dbReference type="PROSITE" id="PS50868">
    <property type="entry name" value="POST_SET"/>
    <property type="match status" value="1"/>
</dbReference>
<dbReference type="InterPro" id="IPR011011">
    <property type="entry name" value="Znf_FYVE_PHD"/>
</dbReference>
<feature type="compositionally biased region" description="Basic and acidic residues" evidence="11">
    <location>
        <begin position="1497"/>
        <end position="1507"/>
    </location>
</feature>
<dbReference type="SUPFAM" id="SSF47370">
    <property type="entry name" value="Bromodomain"/>
    <property type="match status" value="1"/>
</dbReference>
<dbReference type="GO" id="GO:0032259">
    <property type="term" value="P:methylation"/>
    <property type="evidence" value="ECO:0007669"/>
    <property type="project" value="UniProtKB-KW"/>
</dbReference>
<feature type="domain" description="BAH" evidence="15">
    <location>
        <begin position="2204"/>
        <end position="2341"/>
    </location>
</feature>
<keyword evidence="6" id="KW-0949">S-adenosyl-L-methionine</keyword>
<dbReference type="Pfam" id="PF00439">
    <property type="entry name" value="Bromodomain"/>
    <property type="match status" value="1"/>
</dbReference>
<dbReference type="InterPro" id="IPR043151">
    <property type="entry name" value="BAH_sf"/>
</dbReference>
<dbReference type="SMART" id="SM00384">
    <property type="entry name" value="AT_hook"/>
    <property type="match status" value="6"/>
</dbReference>
<feature type="compositionally biased region" description="Low complexity" evidence="11">
    <location>
        <begin position="706"/>
        <end position="717"/>
    </location>
</feature>
<keyword evidence="8 10" id="KW-0103">Bromodomain</keyword>
<dbReference type="FunFam" id="2.170.270.10:FF:000011">
    <property type="entry name" value="Histone-lysine N-methyltransferase"/>
    <property type="match status" value="1"/>
</dbReference>
<dbReference type="InterPro" id="IPR046341">
    <property type="entry name" value="SET_dom_sf"/>
</dbReference>
<dbReference type="GO" id="GO:0042800">
    <property type="term" value="F:histone H3K4 methyltransferase activity"/>
    <property type="evidence" value="ECO:0007669"/>
    <property type="project" value="TreeGrafter"/>
</dbReference>
<feature type="compositionally biased region" description="Low complexity" evidence="11">
    <location>
        <begin position="335"/>
        <end position="356"/>
    </location>
</feature>
<feature type="region of interest" description="Disordered" evidence="11">
    <location>
        <begin position="690"/>
        <end position="882"/>
    </location>
</feature>
<feature type="compositionally biased region" description="Basic residues" evidence="11">
    <location>
        <begin position="499"/>
        <end position="518"/>
    </location>
</feature>
<evidence type="ECO:0000256" key="4">
    <source>
        <dbReference type="ARBA" id="ARBA00022603"/>
    </source>
</evidence>
<dbReference type="Proteomes" id="UP000472270">
    <property type="component" value="Unassembled WGS sequence"/>
</dbReference>
<feature type="compositionally biased region" description="Low complexity" evidence="11">
    <location>
        <begin position="286"/>
        <end position="323"/>
    </location>
</feature>
<feature type="compositionally biased region" description="Pro residues" evidence="11">
    <location>
        <begin position="244"/>
        <end position="255"/>
    </location>
</feature>
<dbReference type="SMART" id="SM00570">
    <property type="entry name" value="AWS"/>
    <property type="match status" value="1"/>
</dbReference>
<dbReference type="PROSITE" id="PS51038">
    <property type="entry name" value="BAH"/>
    <property type="match status" value="1"/>
</dbReference>
<dbReference type="GO" id="GO:0006355">
    <property type="term" value="P:regulation of DNA-templated transcription"/>
    <property type="evidence" value="ECO:0007669"/>
    <property type="project" value="TreeGrafter"/>
</dbReference>
<dbReference type="SMART" id="SM00439">
    <property type="entry name" value="BAH"/>
    <property type="match status" value="1"/>
</dbReference>
<feature type="compositionally biased region" description="Basic residues" evidence="11">
    <location>
        <begin position="1250"/>
        <end position="1259"/>
    </location>
</feature>
<feature type="compositionally biased region" description="Polar residues" evidence="11">
    <location>
        <begin position="434"/>
        <end position="449"/>
    </location>
</feature>
<keyword evidence="4" id="KW-0489">Methyltransferase</keyword>
<feature type="compositionally biased region" description="Basic residues" evidence="11">
    <location>
        <begin position="1033"/>
        <end position="1045"/>
    </location>
</feature>
<feature type="compositionally biased region" description="Polar residues" evidence="11">
    <location>
        <begin position="1407"/>
        <end position="1426"/>
    </location>
</feature>
<dbReference type="Ensembl" id="ENSSRHT00000036867.1">
    <property type="protein sequence ID" value="ENSSRHP00000035817.1"/>
    <property type="gene ID" value="ENSSRHG00000018399.1"/>
</dbReference>
<feature type="compositionally biased region" description="Basic residues" evidence="11">
    <location>
        <begin position="1470"/>
        <end position="1482"/>
    </location>
</feature>
<evidence type="ECO:0000256" key="3">
    <source>
        <dbReference type="ARBA" id="ARBA00022454"/>
    </source>
</evidence>
<feature type="compositionally biased region" description="Basic residues" evidence="11">
    <location>
        <begin position="624"/>
        <end position="633"/>
    </location>
</feature>
<dbReference type="Gene3D" id="3.30.40.10">
    <property type="entry name" value="Zinc/RING finger domain, C3HC4 (zinc finger)"/>
    <property type="match status" value="1"/>
</dbReference>
<feature type="region of interest" description="Disordered" evidence="11">
    <location>
        <begin position="1"/>
        <end position="182"/>
    </location>
</feature>
<feature type="compositionally biased region" description="Low complexity" evidence="11">
    <location>
        <begin position="856"/>
        <end position="877"/>
    </location>
</feature>
<dbReference type="Pfam" id="PF00856">
    <property type="entry name" value="SET"/>
    <property type="match status" value="1"/>
</dbReference>
<dbReference type="InterPro" id="IPR003616">
    <property type="entry name" value="Post-SET_dom"/>
</dbReference>
<feature type="compositionally biased region" description="Pro residues" evidence="11">
    <location>
        <begin position="1483"/>
        <end position="1493"/>
    </location>
</feature>
<feature type="domain" description="AWS" evidence="16">
    <location>
        <begin position="1673"/>
        <end position="1724"/>
    </location>
</feature>
<organism evidence="17 18">
    <name type="scientific">Sinocyclocheilus rhinocerous</name>
    <dbReference type="NCBI Taxonomy" id="307959"/>
    <lineage>
        <taxon>Eukaryota</taxon>
        <taxon>Metazoa</taxon>
        <taxon>Chordata</taxon>
        <taxon>Craniata</taxon>
        <taxon>Vertebrata</taxon>
        <taxon>Euteleostomi</taxon>
        <taxon>Actinopterygii</taxon>
        <taxon>Neopterygii</taxon>
        <taxon>Teleostei</taxon>
        <taxon>Ostariophysi</taxon>
        <taxon>Cypriniformes</taxon>
        <taxon>Cyprinidae</taxon>
        <taxon>Cyprininae</taxon>
        <taxon>Sinocyclocheilus</taxon>
    </lineage>
</organism>
<feature type="region of interest" description="Disordered" evidence="11">
    <location>
        <begin position="1371"/>
        <end position="1390"/>
    </location>
</feature>
<dbReference type="InterPro" id="IPR001487">
    <property type="entry name" value="Bromodomain"/>
</dbReference>
<dbReference type="InterPro" id="IPR006560">
    <property type="entry name" value="AWS_dom"/>
</dbReference>
<evidence type="ECO:0000259" key="16">
    <source>
        <dbReference type="PROSITE" id="PS51215"/>
    </source>
</evidence>
<name>A0A673I5F9_9TELE</name>
<feature type="domain" description="Post-SET" evidence="14">
    <location>
        <begin position="1851"/>
        <end position="1867"/>
    </location>
</feature>
<feature type="compositionally biased region" description="Polar residues" evidence="11">
    <location>
        <begin position="1551"/>
        <end position="1562"/>
    </location>
</feature>
<dbReference type="InterPro" id="IPR001214">
    <property type="entry name" value="SET_dom"/>
</dbReference>
<feature type="compositionally biased region" description="Polar residues" evidence="11">
    <location>
        <begin position="50"/>
        <end position="79"/>
    </location>
</feature>
<evidence type="ECO:0000259" key="15">
    <source>
        <dbReference type="PROSITE" id="PS51038"/>
    </source>
</evidence>
<feature type="compositionally biased region" description="Basic and acidic residues" evidence="11">
    <location>
        <begin position="2146"/>
        <end position="2163"/>
    </location>
</feature>
<evidence type="ECO:0000256" key="9">
    <source>
        <dbReference type="ARBA" id="ARBA00023242"/>
    </source>
</evidence>